<keyword evidence="3" id="KW-1185">Reference proteome</keyword>
<evidence type="ECO:0000313" key="3">
    <source>
        <dbReference type="Proteomes" id="UP000053237"/>
    </source>
</evidence>
<comment type="caution">
    <text evidence="2">The sequence shown here is derived from an EMBL/GenBank/DDBJ whole genome shotgun (WGS) entry which is preliminary data.</text>
</comment>
<feature type="compositionally biased region" description="Basic residues" evidence="1">
    <location>
        <begin position="159"/>
        <end position="168"/>
    </location>
</feature>
<dbReference type="InParanoid" id="A0A024FTP9"/>
<evidence type="ECO:0000256" key="1">
    <source>
        <dbReference type="SAM" id="MobiDB-lite"/>
    </source>
</evidence>
<protein>
    <submittedName>
        <fullName evidence="2">Uncharacterized protein</fullName>
    </submittedName>
</protein>
<sequence length="189" mass="22199">MSGYFCIARLKEWNELNKDKSKSPVIRKKINTQREFATWSDTTERHVRKTEIKVYDDLSHVRRNGRLHIPLFIGLCGEAPPHSSMLEEVSFLMEYLQSHQRRNLYYEGQRQSYNLREKSTRTFGTTGPDHCATNDNLGSKKLLLQVRYQELFHRETGRHSKKQSHRRTSNSGINAGDDDTRCKRNRVNS</sequence>
<dbReference type="AlphaFoldDB" id="A0A024FTP9"/>
<evidence type="ECO:0000313" key="2">
    <source>
        <dbReference type="EMBL" id="CCI10498.1"/>
    </source>
</evidence>
<dbReference type="Proteomes" id="UP000053237">
    <property type="component" value="Unassembled WGS sequence"/>
</dbReference>
<proteinExistence type="predicted"/>
<name>A0A024FTP9_9STRA</name>
<organism evidence="2 3">
    <name type="scientific">Albugo candida</name>
    <dbReference type="NCBI Taxonomy" id="65357"/>
    <lineage>
        <taxon>Eukaryota</taxon>
        <taxon>Sar</taxon>
        <taxon>Stramenopiles</taxon>
        <taxon>Oomycota</taxon>
        <taxon>Peronosporomycetes</taxon>
        <taxon>Albuginales</taxon>
        <taxon>Albuginaceae</taxon>
        <taxon>Albugo</taxon>
    </lineage>
</organism>
<gene>
    <name evidence="2" type="ORF">BN9_102410</name>
</gene>
<feature type="region of interest" description="Disordered" evidence="1">
    <location>
        <begin position="153"/>
        <end position="189"/>
    </location>
</feature>
<dbReference type="EMBL" id="CAIX01000265">
    <property type="protein sequence ID" value="CCI10498.1"/>
    <property type="molecule type" value="Genomic_DNA"/>
</dbReference>
<accession>A0A024FTP9</accession>
<reference evidence="2 3" key="1">
    <citation type="submission" date="2012-05" db="EMBL/GenBank/DDBJ databases">
        <title>Recombination and specialization in a pathogen metapopulation.</title>
        <authorList>
            <person name="Gardiner A."/>
            <person name="Kemen E."/>
            <person name="Schultz-Larsen T."/>
            <person name="MacLean D."/>
            <person name="Van Oosterhout C."/>
            <person name="Jones J.D.G."/>
        </authorList>
    </citation>
    <scope>NUCLEOTIDE SEQUENCE [LARGE SCALE GENOMIC DNA]</scope>
    <source>
        <strain evidence="2 3">Ac Nc2</strain>
    </source>
</reference>